<evidence type="ECO:0000313" key="2">
    <source>
        <dbReference type="EMBL" id="GLB67900.1"/>
    </source>
</evidence>
<protein>
    <submittedName>
        <fullName evidence="2">Uncharacterized protein</fullName>
    </submittedName>
</protein>
<sequence>MALTVTHRLRLRAAVVLALTLTLLGIPAMAQAAFTAYAGAAMPVSTATIPAPTTAVTVICQAGTVSIDVSPYTPVAFANRHEIQLFDVNNKLIQKKNLLGPDGGDIQLSGGRGQYSGWKFELRGYYDVPGTTNTWTGAPLPGTVTCT</sequence>
<proteinExistence type="predicted"/>
<dbReference type="EMBL" id="BRVS01000009">
    <property type="protein sequence ID" value="GLB67900.1"/>
    <property type="molecule type" value="Genomic_DNA"/>
</dbReference>
<dbReference type="RefSeq" id="WP_264796010.1">
    <property type="nucleotide sequence ID" value="NZ_BRVS01000009.1"/>
</dbReference>
<feature type="chain" id="PRO_5046189145" evidence="1">
    <location>
        <begin position="33"/>
        <end position="147"/>
    </location>
</feature>
<evidence type="ECO:0000313" key="3">
    <source>
        <dbReference type="Proteomes" id="UP001209654"/>
    </source>
</evidence>
<organism evidence="2 3">
    <name type="scientific">Arthrobacter mangrovi</name>
    <dbReference type="NCBI Taxonomy" id="2966350"/>
    <lineage>
        <taxon>Bacteria</taxon>
        <taxon>Bacillati</taxon>
        <taxon>Actinomycetota</taxon>
        <taxon>Actinomycetes</taxon>
        <taxon>Micrococcales</taxon>
        <taxon>Micrococcaceae</taxon>
        <taxon>Arthrobacter</taxon>
    </lineage>
</organism>
<dbReference type="Proteomes" id="UP001209654">
    <property type="component" value="Unassembled WGS sequence"/>
</dbReference>
<keyword evidence="3" id="KW-1185">Reference proteome</keyword>
<evidence type="ECO:0000256" key="1">
    <source>
        <dbReference type="SAM" id="SignalP"/>
    </source>
</evidence>
<name>A0ABQ5MVS3_9MICC</name>
<accession>A0ABQ5MVS3</accession>
<comment type="caution">
    <text evidence="2">The sequence shown here is derived from an EMBL/GenBank/DDBJ whole genome shotgun (WGS) entry which is preliminary data.</text>
</comment>
<gene>
    <name evidence="2" type="ORF">AHIS1636_23400</name>
</gene>
<keyword evidence="1" id="KW-0732">Signal</keyword>
<feature type="signal peptide" evidence="1">
    <location>
        <begin position="1"/>
        <end position="32"/>
    </location>
</feature>
<reference evidence="2 3" key="1">
    <citation type="journal article" date="2023" name="Int. J. Syst. Evol. Microbiol.">
        <title>Arthrobacter mangrovi sp. nov., an actinobacterium isolated from the rhizosphere of a mangrove.</title>
        <authorList>
            <person name="Hamada M."/>
            <person name="Saitou S."/>
            <person name="Enomoto N."/>
            <person name="Nanri K."/>
            <person name="Hidaka K."/>
            <person name="Miura T."/>
            <person name="Tamura T."/>
        </authorList>
    </citation>
    <scope>NUCLEOTIDE SEQUENCE [LARGE SCALE GENOMIC DNA]</scope>
    <source>
        <strain evidence="2 3">NBRC 112813</strain>
    </source>
</reference>